<comment type="caution">
    <text evidence="4">The sequence shown here is derived from an EMBL/GenBank/DDBJ whole genome shotgun (WGS) entry which is preliminary data.</text>
</comment>
<dbReference type="SMART" id="SM00248">
    <property type="entry name" value="ANK"/>
    <property type="match status" value="4"/>
</dbReference>
<dbReference type="PANTHER" id="PTHR24198:SF165">
    <property type="entry name" value="ANKYRIN REPEAT-CONTAINING PROTEIN-RELATED"/>
    <property type="match status" value="1"/>
</dbReference>
<dbReference type="PANTHER" id="PTHR24198">
    <property type="entry name" value="ANKYRIN REPEAT AND PROTEIN KINASE DOMAIN-CONTAINING PROTEIN"/>
    <property type="match status" value="1"/>
</dbReference>
<organism evidence="4 5">
    <name type="scientific">Paralvinella palmiformis</name>
    <dbReference type="NCBI Taxonomy" id="53620"/>
    <lineage>
        <taxon>Eukaryota</taxon>
        <taxon>Metazoa</taxon>
        <taxon>Spiralia</taxon>
        <taxon>Lophotrochozoa</taxon>
        <taxon>Annelida</taxon>
        <taxon>Polychaeta</taxon>
        <taxon>Sedentaria</taxon>
        <taxon>Canalipalpata</taxon>
        <taxon>Terebellida</taxon>
        <taxon>Terebelliformia</taxon>
        <taxon>Alvinellidae</taxon>
        <taxon>Paralvinella</taxon>
    </lineage>
</organism>
<dbReference type="Pfam" id="PF13637">
    <property type="entry name" value="Ank_4"/>
    <property type="match status" value="1"/>
</dbReference>
<keyword evidence="2 3" id="KW-0040">ANK repeat</keyword>
<dbReference type="AlphaFoldDB" id="A0AAD9J9F2"/>
<evidence type="ECO:0000313" key="5">
    <source>
        <dbReference type="Proteomes" id="UP001208570"/>
    </source>
</evidence>
<evidence type="ECO:0000313" key="4">
    <source>
        <dbReference type="EMBL" id="KAK2148573.1"/>
    </source>
</evidence>
<gene>
    <name evidence="4" type="ORF">LSH36_491g03048</name>
</gene>
<name>A0AAD9J9F2_9ANNE</name>
<dbReference type="PRINTS" id="PR01415">
    <property type="entry name" value="ANKYRIN"/>
</dbReference>
<dbReference type="InterPro" id="IPR002110">
    <property type="entry name" value="Ankyrin_rpt"/>
</dbReference>
<protein>
    <submittedName>
        <fullName evidence="4">Uncharacterized protein</fullName>
    </submittedName>
</protein>
<reference evidence="4" key="1">
    <citation type="journal article" date="2023" name="Mol. Biol. Evol.">
        <title>Third-Generation Sequencing Reveals the Adaptive Role of the Epigenome in Three Deep-Sea Polychaetes.</title>
        <authorList>
            <person name="Perez M."/>
            <person name="Aroh O."/>
            <person name="Sun Y."/>
            <person name="Lan Y."/>
            <person name="Juniper S.K."/>
            <person name="Young C.R."/>
            <person name="Angers B."/>
            <person name="Qian P.Y."/>
        </authorList>
    </citation>
    <scope>NUCLEOTIDE SEQUENCE</scope>
    <source>
        <strain evidence="4">P08H-3</strain>
    </source>
</reference>
<evidence type="ECO:0000256" key="3">
    <source>
        <dbReference type="PROSITE-ProRule" id="PRU00023"/>
    </source>
</evidence>
<proteinExistence type="predicted"/>
<feature type="repeat" description="ANK" evidence="3">
    <location>
        <begin position="90"/>
        <end position="122"/>
    </location>
</feature>
<dbReference type="SUPFAM" id="SSF48403">
    <property type="entry name" value="Ankyrin repeat"/>
    <property type="match status" value="1"/>
</dbReference>
<dbReference type="Gene3D" id="1.25.40.20">
    <property type="entry name" value="Ankyrin repeat-containing domain"/>
    <property type="match status" value="2"/>
</dbReference>
<evidence type="ECO:0000256" key="2">
    <source>
        <dbReference type="ARBA" id="ARBA00023043"/>
    </source>
</evidence>
<dbReference type="InterPro" id="IPR036770">
    <property type="entry name" value="Ankyrin_rpt-contain_sf"/>
</dbReference>
<sequence>MSDYDDLLDPVPTPINADLVEQILRAKHGEPNKYASYWELDEEDVDEATEEQVKNDPAVRILWAAEHGRLDIIKELYDTDHSLLMTRDKDGYTPLHRASYNDHVEVAQYLLDHGADTEAKTLDGWTPLHSAANWGNARLASVLLRRGANVNAQTNGKQTALHLAASNSDSRETLELLLMAPFVDHTLRNTLGETAKQMAERTCKYHYLFEIADDAVNQITS</sequence>
<dbReference type="EMBL" id="JAODUP010000491">
    <property type="protein sequence ID" value="KAK2148573.1"/>
    <property type="molecule type" value="Genomic_DNA"/>
</dbReference>
<keyword evidence="1" id="KW-0677">Repeat</keyword>
<dbReference type="PROSITE" id="PS50297">
    <property type="entry name" value="ANK_REP_REGION"/>
    <property type="match status" value="2"/>
</dbReference>
<accession>A0AAD9J9F2</accession>
<dbReference type="Proteomes" id="UP001208570">
    <property type="component" value="Unassembled WGS sequence"/>
</dbReference>
<dbReference type="PROSITE" id="PS50088">
    <property type="entry name" value="ANK_REPEAT"/>
    <property type="match status" value="2"/>
</dbReference>
<keyword evidence="5" id="KW-1185">Reference proteome</keyword>
<dbReference type="Pfam" id="PF12796">
    <property type="entry name" value="Ank_2"/>
    <property type="match status" value="1"/>
</dbReference>
<feature type="repeat" description="ANK" evidence="3">
    <location>
        <begin position="123"/>
        <end position="155"/>
    </location>
</feature>
<evidence type="ECO:0000256" key="1">
    <source>
        <dbReference type="ARBA" id="ARBA00022737"/>
    </source>
</evidence>